<keyword evidence="1" id="KW-1185">Reference proteome</keyword>
<dbReference type="AlphaFoldDB" id="A0A6I9VSI7"/>
<sequence>MPVNRVRVLPDIPKNMPNMEILIRGFETDFRCSTSATQQDIKSKSSISNGNFVRKIIEIYESSVKASHENRHLERVKEKSDSLNSLDVNCNWKNIEKNDSNLAIHDESSLQVQDNFQKKCKTSFTSLETCDGEDDFVMCNQYYPENDGKTSSETLPESPAKINMYGTADEISINARSSFLKRNKTWNLKKKEQRPKDKMKKTKSIICSSPLGDVEDLNCENSLDDILTSSCDSSSNSSYINLQADLYDFENEQFDLSSSSSLKSFRSSQTNVCTNIGNSSIDLSFQNITVTPSKDILKDQKNFGQDSRSISGSSSNFSQKSSHVISASNEHRRVNTEDTCVTWMSILAEKLSRTKSLKKLLKSTFNDKILFNYKKVWKKWSKKRSNEHISDSGFIERFLSSTSSSSLTSWRSDLDYVDEKPTFKTFGYAENTCDMTRSENPRIVLTEVPREKFTNNSVSSNSSSYVPSDHTISCKENRQDVEPSPKLKIPCKYPLFFKHPYLSQNQIPKHPFVAETKLDQTEKSAEEKEIKYEMIEHKRKFDVHKLEHWGVSSLRVQSELNLSYPRVSEWLASSRNSNCNLLGSRSSKSTSALHELDGLGGLVRWQIPIHNAPTLCRSNTNFSSTMYYNPHVQTEFCMSRYATVSPKNLRFSMSQEKSRAIEKSFDA</sequence>
<dbReference type="Proteomes" id="UP000504615">
    <property type="component" value="Unplaced"/>
</dbReference>
<dbReference type="OrthoDB" id="7687255at2759"/>
<dbReference type="GeneID" id="105422867"/>
<proteinExistence type="predicted"/>
<gene>
    <name evidence="2" type="primary">LOC105422867</name>
</gene>
<name>A0A6I9VSI7_9HYME</name>
<reference evidence="2" key="1">
    <citation type="submission" date="2025-08" db="UniProtKB">
        <authorList>
            <consortium name="RefSeq"/>
        </authorList>
    </citation>
    <scope>IDENTIFICATION</scope>
</reference>
<dbReference type="RefSeq" id="XP_011630727.1">
    <property type="nucleotide sequence ID" value="XM_011632425.1"/>
</dbReference>
<evidence type="ECO:0000313" key="1">
    <source>
        <dbReference type="Proteomes" id="UP000504615"/>
    </source>
</evidence>
<evidence type="ECO:0000313" key="2">
    <source>
        <dbReference type="RefSeq" id="XP_011630727.1"/>
    </source>
</evidence>
<organism evidence="1 2">
    <name type="scientific">Pogonomyrmex barbatus</name>
    <name type="common">red harvester ant</name>
    <dbReference type="NCBI Taxonomy" id="144034"/>
    <lineage>
        <taxon>Eukaryota</taxon>
        <taxon>Metazoa</taxon>
        <taxon>Ecdysozoa</taxon>
        <taxon>Arthropoda</taxon>
        <taxon>Hexapoda</taxon>
        <taxon>Insecta</taxon>
        <taxon>Pterygota</taxon>
        <taxon>Neoptera</taxon>
        <taxon>Endopterygota</taxon>
        <taxon>Hymenoptera</taxon>
        <taxon>Apocrita</taxon>
        <taxon>Aculeata</taxon>
        <taxon>Formicoidea</taxon>
        <taxon>Formicidae</taxon>
        <taxon>Myrmicinae</taxon>
        <taxon>Pogonomyrmex</taxon>
    </lineage>
</organism>
<accession>A0A6I9VSI7</accession>
<dbReference type="KEGG" id="pbar:105422867"/>
<protein>
    <submittedName>
        <fullName evidence="2">Uncharacterized protein LOC105422867</fullName>
    </submittedName>
</protein>